<reference evidence="2 3" key="1">
    <citation type="submission" date="2019-10" db="EMBL/GenBank/DDBJ databases">
        <title>Epibacterium sp. nov., isolated from seawater.</title>
        <authorList>
            <person name="Zhang X."/>
            <person name="Li N."/>
        </authorList>
    </citation>
    <scope>NUCLEOTIDE SEQUENCE [LARGE SCALE GENOMIC DNA]</scope>
    <source>
        <strain evidence="2 3">SM1969</strain>
    </source>
</reference>
<dbReference type="Gene3D" id="3.40.50.2000">
    <property type="entry name" value="Glycogen Phosphorylase B"/>
    <property type="match status" value="1"/>
</dbReference>
<dbReference type="Pfam" id="PF04101">
    <property type="entry name" value="Glyco_tran_28_C"/>
    <property type="match status" value="1"/>
</dbReference>
<evidence type="ECO:0000259" key="1">
    <source>
        <dbReference type="Pfam" id="PF04101"/>
    </source>
</evidence>
<dbReference type="Proteomes" id="UP000436694">
    <property type="component" value="Unassembled WGS sequence"/>
</dbReference>
<feature type="domain" description="Glycosyl transferase family 28 C-terminal" evidence="1">
    <location>
        <begin position="18"/>
        <end position="158"/>
    </location>
</feature>
<keyword evidence="2" id="KW-0808">Transferase</keyword>
<dbReference type="SUPFAM" id="SSF53756">
    <property type="entry name" value="UDP-Glycosyltransferase/glycogen phosphorylase"/>
    <property type="match status" value="1"/>
</dbReference>
<dbReference type="AlphaFoldDB" id="A0A844ANF5"/>
<name>A0A844ANF5_9RHOB</name>
<organism evidence="2 3">
    <name type="scientific">Tritonibacter aquimaris</name>
    <dbReference type="NCBI Taxonomy" id="2663379"/>
    <lineage>
        <taxon>Bacteria</taxon>
        <taxon>Pseudomonadati</taxon>
        <taxon>Pseudomonadota</taxon>
        <taxon>Alphaproteobacteria</taxon>
        <taxon>Rhodobacterales</taxon>
        <taxon>Paracoccaceae</taxon>
        <taxon>Tritonibacter</taxon>
    </lineage>
</organism>
<sequence length="183" mass="20579">MGKPLQTQWPFLQRIRYMIFLTVGTQLPFDRLTRAMDEWCGEHAKNIKVFGQIGIIGPNSYIPQNFEWAQKISPDDFTRRVKSATAVVGHAGMGSIITAMTFRKPTVIMARRAHLGEHRNDHQEATLQRFKSRSGLHAVANAVELSQQLNGILQTGQQNSGNGVPPFAEERLIQRLSSFIHNG</sequence>
<proteinExistence type="predicted"/>
<evidence type="ECO:0000313" key="3">
    <source>
        <dbReference type="Proteomes" id="UP000436694"/>
    </source>
</evidence>
<evidence type="ECO:0000313" key="2">
    <source>
        <dbReference type="EMBL" id="MQY44130.1"/>
    </source>
</evidence>
<comment type="caution">
    <text evidence="2">The sequence shown here is derived from an EMBL/GenBank/DDBJ whole genome shotgun (WGS) entry which is preliminary data.</text>
</comment>
<accession>A0A844ANF5</accession>
<dbReference type="EMBL" id="WIXK01000011">
    <property type="protein sequence ID" value="MQY44130.1"/>
    <property type="molecule type" value="Genomic_DNA"/>
</dbReference>
<dbReference type="GO" id="GO:0016758">
    <property type="term" value="F:hexosyltransferase activity"/>
    <property type="evidence" value="ECO:0007669"/>
    <property type="project" value="InterPro"/>
</dbReference>
<gene>
    <name evidence="2" type="ORF">GG681_15905</name>
</gene>
<dbReference type="InterPro" id="IPR007235">
    <property type="entry name" value="Glyco_trans_28_C"/>
</dbReference>
<keyword evidence="3" id="KW-1185">Reference proteome</keyword>
<protein>
    <submittedName>
        <fullName evidence="2">Glycosyl transferase family 28</fullName>
    </submittedName>
</protein>